<accession>A0A3M9MH88</accession>
<proteinExistence type="inferred from homology"/>
<dbReference type="Gene3D" id="3.10.129.10">
    <property type="entry name" value="Hotdog Thioesterase"/>
    <property type="match status" value="1"/>
</dbReference>
<evidence type="ECO:0000313" key="3">
    <source>
        <dbReference type="EMBL" id="RNI24929.1"/>
    </source>
</evidence>
<dbReference type="OrthoDB" id="9801735at2"/>
<reference evidence="3 4" key="1">
    <citation type="submission" date="2018-11" db="EMBL/GenBank/DDBJ databases">
        <title>Draft genome of Simplicispira Flexivirga sp. BO-16.</title>
        <authorList>
            <person name="Im W.T."/>
        </authorList>
    </citation>
    <scope>NUCLEOTIDE SEQUENCE [LARGE SCALE GENOMIC DNA]</scope>
    <source>
        <strain evidence="3 4">BO-16</strain>
    </source>
</reference>
<name>A0A3M9MH88_9MICO</name>
<dbReference type="InterPro" id="IPR002539">
    <property type="entry name" value="MaoC-like_dom"/>
</dbReference>
<dbReference type="SUPFAM" id="SSF54637">
    <property type="entry name" value="Thioesterase/thiol ester dehydrase-isomerase"/>
    <property type="match status" value="1"/>
</dbReference>
<dbReference type="InterPro" id="IPR052342">
    <property type="entry name" value="MCH/BMMD"/>
</dbReference>
<feature type="domain" description="MaoC-like" evidence="2">
    <location>
        <begin position="10"/>
        <end position="106"/>
    </location>
</feature>
<protein>
    <submittedName>
        <fullName evidence="3">Dehydratase</fullName>
    </submittedName>
</protein>
<comment type="caution">
    <text evidence="3">The sequence shown here is derived from an EMBL/GenBank/DDBJ whole genome shotgun (WGS) entry which is preliminary data.</text>
</comment>
<sequence>MRPAEDIPVGQEIDCGSYQLTEPEIIGFATAWDPQYFHIDPQRAARSEFGGLIASGVHTLAIYQRLAADGFYQDYDVIAGRTLEQVRFLRPVRAGDVLTCSITVRSVEPDRPGRSRVLIDGRLRNQAGKEVFELEVDCLMRSRDDRRSV</sequence>
<evidence type="ECO:0000259" key="2">
    <source>
        <dbReference type="Pfam" id="PF01575"/>
    </source>
</evidence>
<gene>
    <name evidence="3" type="ORF">EFY87_02995</name>
</gene>
<comment type="similarity">
    <text evidence="1">Belongs to the enoyl-CoA hydratase/isomerase family.</text>
</comment>
<keyword evidence="4" id="KW-1185">Reference proteome</keyword>
<dbReference type="PANTHER" id="PTHR43664">
    <property type="entry name" value="MONOAMINE OXIDASE-RELATED"/>
    <property type="match status" value="1"/>
</dbReference>
<dbReference type="Proteomes" id="UP000271678">
    <property type="component" value="Unassembled WGS sequence"/>
</dbReference>
<dbReference type="PANTHER" id="PTHR43664:SF1">
    <property type="entry name" value="BETA-METHYLMALYL-COA DEHYDRATASE"/>
    <property type="match status" value="1"/>
</dbReference>
<dbReference type="Pfam" id="PF01575">
    <property type="entry name" value="MaoC_dehydratas"/>
    <property type="match status" value="1"/>
</dbReference>
<dbReference type="InterPro" id="IPR029069">
    <property type="entry name" value="HotDog_dom_sf"/>
</dbReference>
<dbReference type="EMBL" id="RJJQ01000002">
    <property type="protein sequence ID" value="RNI24929.1"/>
    <property type="molecule type" value="Genomic_DNA"/>
</dbReference>
<dbReference type="AlphaFoldDB" id="A0A3M9MH88"/>
<evidence type="ECO:0000313" key="4">
    <source>
        <dbReference type="Proteomes" id="UP000271678"/>
    </source>
</evidence>
<evidence type="ECO:0000256" key="1">
    <source>
        <dbReference type="ARBA" id="ARBA00005254"/>
    </source>
</evidence>
<organism evidence="3 4">
    <name type="scientific">Flexivirga caeni</name>
    <dbReference type="NCBI Taxonomy" id="2294115"/>
    <lineage>
        <taxon>Bacteria</taxon>
        <taxon>Bacillati</taxon>
        <taxon>Actinomycetota</taxon>
        <taxon>Actinomycetes</taxon>
        <taxon>Micrococcales</taxon>
        <taxon>Dermacoccaceae</taxon>
        <taxon>Flexivirga</taxon>
    </lineage>
</organism>